<dbReference type="Proteomes" id="UP000718821">
    <property type="component" value="Unassembled WGS sequence"/>
</dbReference>
<keyword evidence="1" id="KW-0175">Coiled coil</keyword>
<sequence length="120" mass="13677">MEAVMVEKGVALDRITATVDAARLRNRISLTDVARTSLWKERLKEHGVVEVTDRSDPYAYIVSAEGMAELVGRLEELEDEIERYETARMVRERDHKGKVWLSGGELADSAMRLIDERMGR</sequence>
<dbReference type="AlphaFoldDB" id="A0A938WZP1"/>
<name>A0A938WZP1_9BIFI</name>
<keyword evidence="3" id="KW-1185">Reference proteome</keyword>
<reference evidence="2" key="1">
    <citation type="submission" date="2020-08" db="EMBL/GenBank/DDBJ databases">
        <authorList>
            <person name="Cejkova D."/>
            <person name="Kubasova T."/>
            <person name="Jahodarova E."/>
            <person name="Rychlik I."/>
        </authorList>
    </citation>
    <scope>NUCLEOTIDE SEQUENCE</scope>
    <source>
        <strain evidence="2">An836</strain>
    </source>
</reference>
<dbReference type="RefSeq" id="WP_204469202.1">
    <property type="nucleotide sequence ID" value="NZ_JACLYU010000012.1"/>
</dbReference>
<evidence type="ECO:0000313" key="3">
    <source>
        <dbReference type="Proteomes" id="UP000718821"/>
    </source>
</evidence>
<feature type="coiled-coil region" evidence="1">
    <location>
        <begin position="67"/>
        <end position="94"/>
    </location>
</feature>
<reference evidence="2" key="2">
    <citation type="journal article" date="2021" name="Sci. Rep.">
        <title>The distribution of antibiotic resistance genes in chicken gut microbiota commensals.</title>
        <authorList>
            <person name="Juricova H."/>
            <person name="Matiasovicova J."/>
            <person name="Kubasova T."/>
            <person name="Cejkova D."/>
            <person name="Rychlik I."/>
        </authorList>
    </citation>
    <scope>NUCLEOTIDE SEQUENCE</scope>
    <source>
        <strain evidence="2">An836</strain>
    </source>
</reference>
<protein>
    <submittedName>
        <fullName evidence="2">Uncharacterized protein</fullName>
    </submittedName>
</protein>
<evidence type="ECO:0000313" key="2">
    <source>
        <dbReference type="EMBL" id="MBM6699998.1"/>
    </source>
</evidence>
<gene>
    <name evidence="2" type="ORF">H7U32_06700</name>
</gene>
<evidence type="ECO:0000256" key="1">
    <source>
        <dbReference type="SAM" id="Coils"/>
    </source>
</evidence>
<comment type="caution">
    <text evidence="2">The sequence shown here is derived from an EMBL/GenBank/DDBJ whole genome shotgun (WGS) entry which is preliminary data.</text>
</comment>
<dbReference type="EMBL" id="JACLYU010000012">
    <property type="protein sequence ID" value="MBM6699998.1"/>
    <property type="molecule type" value="Genomic_DNA"/>
</dbReference>
<organism evidence="2 3">
    <name type="scientific">Bifidobacterium pullorum subsp. saeculare</name>
    <dbReference type="NCBI Taxonomy" id="78257"/>
    <lineage>
        <taxon>Bacteria</taxon>
        <taxon>Bacillati</taxon>
        <taxon>Actinomycetota</taxon>
        <taxon>Actinomycetes</taxon>
        <taxon>Bifidobacteriales</taxon>
        <taxon>Bifidobacteriaceae</taxon>
        <taxon>Bifidobacterium</taxon>
    </lineage>
</organism>
<accession>A0A938WZP1</accession>
<proteinExistence type="predicted"/>